<comment type="similarity">
    <text evidence="1">Belongs to the CACTIN family.</text>
</comment>
<feature type="coiled-coil region" evidence="3">
    <location>
        <begin position="6"/>
        <end position="54"/>
    </location>
</feature>
<accession>A0ABM4DDS6</accession>
<name>A0ABM4DDS6_HYDVU</name>
<dbReference type="InterPro" id="IPR018816">
    <property type="entry name" value="Cactin_central"/>
</dbReference>
<feature type="region of interest" description="Disordered" evidence="4">
    <location>
        <begin position="359"/>
        <end position="387"/>
    </location>
</feature>
<dbReference type="Proteomes" id="UP001652625">
    <property type="component" value="Chromosome 13"/>
</dbReference>
<proteinExistence type="inferred from homology"/>
<dbReference type="PANTHER" id="PTHR21737">
    <property type="entry name" value="POLYGLUTAMINE BINDING PROTEIN 1/MARVEL MEMBRANE-ASSOCIATING DOMAIN CONTAINING 3"/>
    <property type="match status" value="1"/>
</dbReference>
<dbReference type="InterPro" id="IPR019134">
    <property type="entry name" value="Cactin_C"/>
</dbReference>
<dbReference type="GeneID" id="100199232"/>
<feature type="domain" description="Splicing factor cactin central" evidence="6">
    <location>
        <begin position="136"/>
        <end position="321"/>
    </location>
</feature>
<feature type="coiled-coil region" evidence="3">
    <location>
        <begin position="96"/>
        <end position="137"/>
    </location>
</feature>
<dbReference type="Pfam" id="PF10312">
    <property type="entry name" value="Cactin_mid"/>
    <property type="match status" value="1"/>
</dbReference>
<dbReference type="RefSeq" id="XP_065672560.1">
    <property type="nucleotide sequence ID" value="XM_065816488.1"/>
</dbReference>
<evidence type="ECO:0000256" key="4">
    <source>
        <dbReference type="SAM" id="MobiDB-lite"/>
    </source>
</evidence>
<sequence length="621" mass="73422">MGKHKNISYEEELDRLKKEQKRRKELFKANETAEEKRLRRIAKKEAKLQRMKEKLGVGDLGYTDTNNPFGDSHLTESFVWEKKFESEGIKGEFESRKRQKEKEEEMRIELEKVKKRRQEREAEKQAREDEMQLIQREKEAALFSGWTKQEDEFHLHQARLRSSIRIRDGRAKPIDLLAAYINPIEDDLEIQMHEPYAALVGLSIDDLEDVIEDIKIYMTIDDAKNKEFWEDITIVVKDELQKLIKKRNEDSTSSRRDVINSSVQHDVQNIFHGKTYAQLCALQNQIKQKINAGGSIDIGYWESLLNQLKGVMAKTRLKERHQNFLKKKLNELKMESTAVGVDSHPNQSKVEDKDVLEANESKKSEQHSNLEDPSKSENSIEEKVDEENVVEEGFEKAEIQRLSAAELRQKAIELYNGYDYEPNLVPFNEIDEDKWVDPTGDLHKLMYLRGQVKAGSTVQEEEEADNMFNTEVLRGMNENEEAFNAPVALKTPSTYLWSDKYKPRKPRFFNRVHTGYEWNKYNQTHYDQDNPPPKVVQGYKFNIFYPDLIDKTITPEYTLTQCEDDEEFCILRFKAGPPYEDIAFKVVDREWECSNRHGFRCQFYNNIFQLYFHFKRYRYRR</sequence>
<feature type="domain" description="Splicing factor Cactin C-terminal" evidence="5">
    <location>
        <begin position="497"/>
        <end position="621"/>
    </location>
</feature>
<evidence type="ECO:0000256" key="3">
    <source>
        <dbReference type="SAM" id="Coils"/>
    </source>
</evidence>
<reference evidence="8" key="1">
    <citation type="submission" date="2025-08" db="UniProtKB">
        <authorList>
            <consortium name="RefSeq"/>
        </authorList>
    </citation>
    <scope>IDENTIFICATION</scope>
</reference>
<keyword evidence="3" id="KW-0175">Coiled coil</keyword>
<keyword evidence="7" id="KW-1185">Reference proteome</keyword>
<gene>
    <name evidence="8" type="primary">LOC100199232</name>
</gene>
<organism evidence="7 8">
    <name type="scientific">Hydra vulgaris</name>
    <name type="common">Hydra</name>
    <name type="synonym">Hydra attenuata</name>
    <dbReference type="NCBI Taxonomy" id="6087"/>
    <lineage>
        <taxon>Eukaryota</taxon>
        <taxon>Metazoa</taxon>
        <taxon>Cnidaria</taxon>
        <taxon>Hydrozoa</taxon>
        <taxon>Hydroidolina</taxon>
        <taxon>Anthoathecata</taxon>
        <taxon>Aplanulata</taxon>
        <taxon>Hydridae</taxon>
        <taxon>Hydra</taxon>
    </lineage>
</organism>
<protein>
    <recommendedName>
        <fullName evidence="2">Splicing factor Cactin</fullName>
    </recommendedName>
</protein>
<evidence type="ECO:0000259" key="6">
    <source>
        <dbReference type="Pfam" id="PF10312"/>
    </source>
</evidence>
<dbReference type="Pfam" id="PF09732">
    <property type="entry name" value="CactinC_cactus"/>
    <property type="match status" value="1"/>
</dbReference>
<evidence type="ECO:0000256" key="2">
    <source>
        <dbReference type="ARBA" id="ARBA00034534"/>
    </source>
</evidence>
<dbReference type="SMART" id="SM01050">
    <property type="entry name" value="CactinC_cactus"/>
    <property type="match status" value="1"/>
</dbReference>
<evidence type="ECO:0000259" key="5">
    <source>
        <dbReference type="Pfam" id="PF09732"/>
    </source>
</evidence>
<feature type="compositionally biased region" description="Basic and acidic residues" evidence="4">
    <location>
        <begin position="359"/>
        <end position="382"/>
    </location>
</feature>
<evidence type="ECO:0000256" key="1">
    <source>
        <dbReference type="ARBA" id="ARBA00006895"/>
    </source>
</evidence>
<evidence type="ECO:0000313" key="7">
    <source>
        <dbReference type="Proteomes" id="UP001652625"/>
    </source>
</evidence>
<evidence type="ECO:0000313" key="8">
    <source>
        <dbReference type="RefSeq" id="XP_065672560.1"/>
    </source>
</evidence>
<dbReference type="PANTHER" id="PTHR21737:SF4">
    <property type="entry name" value="SPLICING FACTOR CACTIN"/>
    <property type="match status" value="1"/>
</dbReference>